<evidence type="ECO:0000256" key="2">
    <source>
        <dbReference type="ARBA" id="ARBA00004665"/>
    </source>
</evidence>
<evidence type="ECO:0000313" key="18">
    <source>
        <dbReference type="EMBL" id="AGR59436.1"/>
    </source>
</evidence>
<dbReference type="SMART" id="SM00091">
    <property type="entry name" value="PAS"/>
    <property type="match status" value="1"/>
</dbReference>
<dbReference type="SMART" id="SM00086">
    <property type="entry name" value="PAC"/>
    <property type="match status" value="2"/>
</dbReference>
<dbReference type="SUPFAM" id="SSF55073">
    <property type="entry name" value="Nucleotide cyclase"/>
    <property type="match status" value="1"/>
</dbReference>
<dbReference type="PROSITE" id="PS50112">
    <property type="entry name" value="PAS"/>
    <property type="match status" value="1"/>
</dbReference>
<dbReference type="InterPro" id="IPR001633">
    <property type="entry name" value="EAL_dom"/>
</dbReference>
<dbReference type="NCBIfam" id="TIGR00229">
    <property type="entry name" value="sensory_box"/>
    <property type="match status" value="2"/>
</dbReference>
<comment type="pathway">
    <text evidence="3">Glycan metabolism; bacterial cellulose biosynthesis.</text>
</comment>
<dbReference type="Proteomes" id="UP000015042">
    <property type="component" value="Chromosome"/>
</dbReference>
<dbReference type="KEGG" id="sbz:A464_2251"/>
<dbReference type="GO" id="GO:0052621">
    <property type="term" value="F:diguanylate cyclase activity"/>
    <property type="evidence" value="ECO:0007669"/>
    <property type="project" value="UniProtKB-EC"/>
</dbReference>
<dbReference type="InterPro" id="IPR013656">
    <property type="entry name" value="PAS_4"/>
</dbReference>
<name>S5MRW2_SALBN</name>
<evidence type="ECO:0000256" key="7">
    <source>
        <dbReference type="ARBA" id="ARBA00012528"/>
    </source>
</evidence>
<dbReference type="InterPro" id="IPR000160">
    <property type="entry name" value="GGDEF_dom"/>
</dbReference>
<reference evidence="18 19" key="1">
    <citation type="submission" date="2013-07" db="EMBL/GenBank/DDBJ databases">
        <title>Genome sequence of Salmonella bongori N268-08 - a rare clinical isolate.</title>
        <authorList>
            <person name="Marti R."/>
            <person name="Hagens S."/>
            <person name="Loessner M.J."/>
            <person name="Klumpp J."/>
        </authorList>
    </citation>
    <scope>NUCLEOTIDE SEQUENCE [LARGE SCALE GENOMIC DNA]</scope>
    <source>
        <strain evidence="18 19">N268-08</strain>
    </source>
</reference>
<dbReference type="Pfam" id="PF08448">
    <property type="entry name" value="PAS_4"/>
    <property type="match status" value="1"/>
</dbReference>
<dbReference type="EC" id="2.7.7.65" evidence="7"/>
<dbReference type="PANTHER" id="PTHR44757:SF4">
    <property type="entry name" value="DIGUANYLATE CYCLASE DGCE-RELATED"/>
    <property type="match status" value="1"/>
</dbReference>
<comment type="function">
    <text evidence="12">Catalyzes the synthesis of cyclic-di-GMP (c-di-GMP) via the condensation of 2 GTP molecules. Cyclic-di-GMP is a second messenger which controls cell surface-associated traits in bacteria. Involved in the regulation of cellulose production.</text>
</comment>
<accession>S5MRW2</accession>
<protein>
    <recommendedName>
        <fullName evidence="8">Anti-FlhC(2)FlhD(4) factor YdiV</fullName>
        <ecNumber evidence="7">2.7.7.65</ecNumber>
    </recommendedName>
    <alternativeName>
        <fullName evidence="10">Cellulose synthesis regulatory protein</fullName>
    </alternativeName>
    <alternativeName>
        <fullName evidence="13">Probable diguanylate cyclase DgcQ</fullName>
    </alternativeName>
</protein>
<dbReference type="PROSITE" id="PS50887">
    <property type="entry name" value="GGDEF"/>
    <property type="match status" value="1"/>
</dbReference>
<sequence>MTFQQLTWPEDLNNDLEQMNMLVRGDINSYSMEKRYYTRSGEVVWALLAVSLVRHKDNQPLYFIAQIEDINDLKQSEQENQRLMERITLANEALFQEKERLHITLDSIGEAVVCIDVDMNITFMNPIAEKMSGWQQESALGMPLLTILRITQGDNGPLLEDIYSADRSRSDMEQEVVLHCRNGGSYDIHYSITPLSTLDGGNIGSVLVIQDVTESRKMLRQLSYSATHDALTHLANRASFEKRLKQRLQTIQESPQHHALVFIDLDRFKAVNDSAGHAAGDALLRELASLMLSMLRSGDIVARLGGDEFGLLLPDCNSESARFIATRLINAINDYHFMWEGRLHRIGASAGITMINEHNCQLTEVMSQADIACYAAKNGGRGRLTVYEPQQALTSSKGMMSLEEQWHMIKNNHLLMLARSVVPPRTPEAVSFWLVSLRLWTSEGDVMEEHAFRAGLADSALHHALDRRVFHEFFHHAAAAVASKGLSIALPLSAAGLCSATLIDELLEQLAHSPLPPRLLHLLIPADVIVTQAPTAVAALQKLRQHGCQIVLSHVGRDLHLFNLLIPHITDYLLLDSDLTASIHESLMDEMLVSIIQGHARRLDINTLAGPVQNPQMMDTLSAIGIDLIYGDVIAETQPLDQLLNTSYFAIH</sequence>
<dbReference type="SUPFAM" id="SSF141868">
    <property type="entry name" value="EAL domain-like"/>
    <property type="match status" value="1"/>
</dbReference>
<evidence type="ECO:0000259" key="17">
    <source>
        <dbReference type="PROSITE" id="PS50887"/>
    </source>
</evidence>
<evidence type="ECO:0000256" key="10">
    <source>
        <dbReference type="ARBA" id="ARBA00031311"/>
    </source>
</evidence>
<feature type="domain" description="PAC" evidence="15">
    <location>
        <begin position="30"/>
        <end position="82"/>
    </location>
</feature>
<dbReference type="SMART" id="SM00267">
    <property type="entry name" value="GGDEF"/>
    <property type="match status" value="1"/>
</dbReference>
<dbReference type="InterPro" id="IPR001610">
    <property type="entry name" value="PAC"/>
</dbReference>
<dbReference type="InterPro" id="IPR000700">
    <property type="entry name" value="PAS-assoc_C"/>
</dbReference>
<dbReference type="PROSITE" id="PS50113">
    <property type="entry name" value="PAC"/>
    <property type="match status" value="2"/>
</dbReference>
<dbReference type="GO" id="GO:0030244">
    <property type="term" value="P:cellulose biosynthetic process"/>
    <property type="evidence" value="ECO:0007669"/>
    <property type="project" value="UniProtKB-KW"/>
</dbReference>
<feature type="domain" description="PAS" evidence="14">
    <location>
        <begin position="97"/>
        <end position="145"/>
    </location>
</feature>
<evidence type="ECO:0000256" key="8">
    <source>
        <dbReference type="ARBA" id="ARBA00018009"/>
    </source>
</evidence>
<dbReference type="PATRIC" id="fig|1197719.3.peg.2245"/>
<comment type="similarity">
    <text evidence="4">Belongs to the YdiV family.</text>
</comment>
<dbReference type="Pfam" id="PF00563">
    <property type="entry name" value="EAL"/>
    <property type="match status" value="1"/>
</dbReference>
<evidence type="ECO:0000256" key="13">
    <source>
        <dbReference type="ARBA" id="ARBA00073614"/>
    </source>
</evidence>
<dbReference type="InterPro" id="IPR043128">
    <property type="entry name" value="Rev_trsase/Diguanyl_cyclase"/>
</dbReference>
<dbReference type="EMBL" id="CP006608">
    <property type="protein sequence ID" value="AGR59436.1"/>
    <property type="molecule type" value="Genomic_DNA"/>
</dbReference>
<dbReference type="eggNOG" id="COG5002">
    <property type="taxonomic scope" value="Bacteria"/>
</dbReference>
<dbReference type="PROSITE" id="PS50883">
    <property type="entry name" value="EAL"/>
    <property type="match status" value="1"/>
</dbReference>
<evidence type="ECO:0000256" key="6">
    <source>
        <dbReference type="ARBA" id="ARBA00011738"/>
    </source>
</evidence>
<comment type="pathway">
    <text evidence="2">Purine metabolism; 3',5'-cyclic di-GMP biosynthesis.</text>
</comment>
<organism evidence="18 19">
    <name type="scientific">Salmonella bongori N268-08</name>
    <dbReference type="NCBI Taxonomy" id="1197719"/>
    <lineage>
        <taxon>Bacteria</taxon>
        <taxon>Pseudomonadati</taxon>
        <taxon>Pseudomonadota</taxon>
        <taxon>Gammaproteobacteria</taxon>
        <taxon>Enterobacterales</taxon>
        <taxon>Enterobacteriaceae</taxon>
        <taxon>Salmonella</taxon>
    </lineage>
</organism>
<dbReference type="Gene3D" id="3.30.70.270">
    <property type="match status" value="1"/>
</dbReference>
<gene>
    <name evidence="18" type="ORF">A464_2251</name>
</gene>
<dbReference type="NCBIfam" id="TIGR00254">
    <property type="entry name" value="GGDEF"/>
    <property type="match status" value="1"/>
</dbReference>
<proteinExistence type="inferred from homology"/>
<dbReference type="SUPFAM" id="SSF55785">
    <property type="entry name" value="PYP-like sensor domain (PAS domain)"/>
    <property type="match status" value="2"/>
</dbReference>
<dbReference type="AlphaFoldDB" id="S5MRW2"/>
<comment type="subunit">
    <text evidence="6">Homodimer.</text>
</comment>
<dbReference type="InterPro" id="IPR052155">
    <property type="entry name" value="Biofilm_reg_signaling"/>
</dbReference>
<evidence type="ECO:0000259" key="16">
    <source>
        <dbReference type="PROSITE" id="PS50883"/>
    </source>
</evidence>
<dbReference type="Pfam" id="PF13426">
    <property type="entry name" value="PAS_9"/>
    <property type="match status" value="1"/>
</dbReference>
<evidence type="ECO:0000256" key="5">
    <source>
        <dbReference type="ARBA" id="ARBA00011576"/>
    </source>
</evidence>
<feature type="domain" description="GGDEF" evidence="17">
    <location>
        <begin position="256"/>
        <end position="389"/>
    </location>
</feature>
<dbReference type="InterPro" id="IPR029787">
    <property type="entry name" value="Nucleotide_cyclase"/>
</dbReference>
<dbReference type="eggNOG" id="COG5001">
    <property type="taxonomic scope" value="Bacteria"/>
</dbReference>
<dbReference type="Pfam" id="PF00990">
    <property type="entry name" value="GGDEF"/>
    <property type="match status" value="1"/>
</dbReference>
<dbReference type="InterPro" id="IPR000014">
    <property type="entry name" value="PAS"/>
</dbReference>
<dbReference type="PANTHER" id="PTHR44757">
    <property type="entry name" value="DIGUANYLATE CYCLASE DGCP"/>
    <property type="match status" value="1"/>
</dbReference>
<dbReference type="SMART" id="SM00052">
    <property type="entry name" value="EAL"/>
    <property type="match status" value="1"/>
</dbReference>
<evidence type="ECO:0000256" key="9">
    <source>
        <dbReference type="ARBA" id="ARBA00022916"/>
    </source>
</evidence>
<evidence type="ECO:0000256" key="4">
    <source>
        <dbReference type="ARBA" id="ARBA00010927"/>
    </source>
</evidence>
<evidence type="ECO:0000256" key="12">
    <source>
        <dbReference type="ARBA" id="ARBA00045634"/>
    </source>
</evidence>
<feature type="domain" description="PAC" evidence="15">
    <location>
        <begin position="170"/>
        <end position="224"/>
    </location>
</feature>
<evidence type="ECO:0000313" key="19">
    <source>
        <dbReference type="Proteomes" id="UP000015042"/>
    </source>
</evidence>
<feature type="domain" description="EAL" evidence="16">
    <location>
        <begin position="398"/>
        <end position="651"/>
    </location>
</feature>
<evidence type="ECO:0000256" key="3">
    <source>
        <dbReference type="ARBA" id="ARBA00005186"/>
    </source>
</evidence>
<dbReference type="Gene3D" id="3.30.450.20">
    <property type="entry name" value="PAS domain"/>
    <property type="match status" value="2"/>
</dbReference>
<evidence type="ECO:0000256" key="1">
    <source>
        <dbReference type="ARBA" id="ARBA00001946"/>
    </source>
</evidence>
<dbReference type="HOGENOM" id="CLU_000445_70_54_6"/>
<comment type="catalytic activity">
    <reaction evidence="11">
        <text>2 GTP = 3',3'-c-di-GMP + 2 diphosphate</text>
        <dbReference type="Rhea" id="RHEA:24898"/>
        <dbReference type="ChEBI" id="CHEBI:33019"/>
        <dbReference type="ChEBI" id="CHEBI:37565"/>
        <dbReference type="ChEBI" id="CHEBI:58805"/>
        <dbReference type="EC" id="2.7.7.65"/>
    </reaction>
</comment>
<dbReference type="Gene3D" id="3.20.20.450">
    <property type="entry name" value="EAL domain"/>
    <property type="match status" value="1"/>
</dbReference>
<keyword evidence="9" id="KW-0135">Cellulose biosynthesis</keyword>
<comment type="subunit">
    <text evidence="5">Interacts with FlhD in the FlhC(2)FlhD(4) heterohexamer, inhibiting its ability to activate transcription.</text>
</comment>
<evidence type="ECO:0000256" key="11">
    <source>
        <dbReference type="ARBA" id="ARBA00034247"/>
    </source>
</evidence>
<dbReference type="InterPro" id="IPR035919">
    <property type="entry name" value="EAL_sf"/>
</dbReference>
<dbReference type="CDD" id="cd00130">
    <property type="entry name" value="PAS"/>
    <property type="match status" value="2"/>
</dbReference>
<evidence type="ECO:0000259" key="15">
    <source>
        <dbReference type="PROSITE" id="PS50113"/>
    </source>
</evidence>
<dbReference type="InterPro" id="IPR035965">
    <property type="entry name" value="PAS-like_dom_sf"/>
</dbReference>
<dbReference type="FunFam" id="3.30.70.270:FF:000001">
    <property type="entry name" value="Diguanylate cyclase domain protein"/>
    <property type="match status" value="1"/>
</dbReference>
<comment type="cofactor">
    <cofactor evidence="1">
        <name>Mg(2+)</name>
        <dbReference type="ChEBI" id="CHEBI:18420"/>
    </cofactor>
</comment>
<evidence type="ECO:0000259" key="14">
    <source>
        <dbReference type="PROSITE" id="PS50112"/>
    </source>
</evidence>
<dbReference type="CDD" id="cd01949">
    <property type="entry name" value="GGDEF"/>
    <property type="match status" value="1"/>
</dbReference>